<evidence type="ECO:0000256" key="3">
    <source>
        <dbReference type="ARBA" id="ARBA00022676"/>
    </source>
</evidence>
<dbReference type="GO" id="GO:0050511">
    <property type="term" value="F:undecaprenyldiphospho-muramoylpentapeptide beta-N-acetylglucosaminyltransferase activity"/>
    <property type="evidence" value="ECO:0007669"/>
    <property type="project" value="UniProtKB-UniRule"/>
</dbReference>
<dbReference type="GO" id="GO:0008360">
    <property type="term" value="P:regulation of cell shape"/>
    <property type="evidence" value="ECO:0007669"/>
    <property type="project" value="UniProtKB-KW"/>
</dbReference>
<dbReference type="EC" id="2.4.1.227" evidence="10"/>
<dbReference type="InterPro" id="IPR007235">
    <property type="entry name" value="Glyco_trans_28_C"/>
</dbReference>
<keyword evidence="6 10" id="KW-0573">Peptidoglycan synthesis</keyword>
<evidence type="ECO:0000256" key="8">
    <source>
        <dbReference type="ARBA" id="ARBA00023306"/>
    </source>
</evidence>
<dbReference type="CDD" id="cd03785">
    <property type="entry name" value="GT28_MurG"/>
    <property type="match status" value="1"/>
</dbReference>
<dbReference type="Gene3D" id="3.40.50.2000">
    <property type="entry name" value="Glycogen Phosphorylase B"/>
    <property type="match status" value="2"/>
</dbReference>
<evidence type="ECO:0000256" key="10">
    <source>
        <dbReference type="HAMAP-Rule" id="MF_00033"/>
    </source>
</evidence>
<dbReference type="PANTHER" id="PTHR21015">
    <property type="entry name" value="UDP-N-ACETYLGLUCOSAMINE--N-ACETYLMURAMYL-(PENTAPEPTIDE) PYROPHOSPHORYL-UNDECAPRENOL N-ACETYLGLUCOSAMINE TRANSFERASE 1"/>
    <property type="match status" value="1"/>
</dbReference>
<evidence type="ECO:0000256" key="4">
    <source>
        <dbReference type="ARBA" id="ARBA00022679"/>
    </source>
</evidence>
<comment type="pathway">
    <text evidence="10">Cell wall biogenesis; peptidoglycan biosynthesis.</text>
</comment>
<proteinExistence type="inferred from homology"/>
<feature type="binding site" evidence="10">
    <location>
        <position position="300"/>
    </location>
    <ligand>
        <name>UDP-N-acetyl-alpha-D-glucosamine</name>
        <dbReference type="ChEBI" id="CHEBI:57705"/>
    </ligand>
</feature>
<dbReference type="NCBIfam" id="TIGR01133">
    <property type="entry name" value="murG"/>
    <property type="match status" value="1"/>
</dbReference>
<dbReference type="HAMAP" id="MF_00033">
    <property type="entry name" value="MurG"/>
    <property type="match status" value="1"/>
</dbReference>
<evidence type="ECO:0000256" key="1">
    <source>
        <dbReference type="ARBA" id="ARBA00022475"/>
    </source>
</evidence>
<sequence>MKKIIISGGGTGGHIYPGITIAREILQIEEAEILFVGTPLGMEAKIIPQEGFDFFGISSSGLKRNLSFENFKTVFKTFGSVWKAKKLIKSFKPDVVVGTGGYVCGPVLLAAALSGIPTLIQEQNVIPGITNKILSRFVDKIALGYEDAKFRFKYPEKCIYTGNPVRREIIDAKREESRQKLNIDKNAFMVLIAGGSRGARAINNAMIEVHNHFKNTENLCLYHVTGDKEYENVMNALNSGGEKKYGKSSIIVGYQHDMPTALAASDLVIYRAGAIGLAELAAKELPSILIPYPYASEDHQTYNARVFVAAGASKMIVDKHLTGKELIQDIEDLIANPDILRYMSEATKKVQKINAGQEIAKLVFELSKWGKR</sequence>
<feature type="domain" description="Glycosyltransferase family 28 N-terminal" evidence="11">
    <location>
        <begin position="4"/>
        <end position="142"/>
    </location>
</feature>
<dbReference type="UniPathway" id="UPA00219"/>
<comment type="function">
    <text evidence="10">Cell wall formation. Catalyzes the transfer of a GlcNAc subunit on undecaprenyl-pyrophosphoryl-MurNAc-pentapeptide (lipid intermediate I) to form undecaprenyl-pyrophosphoryl-MurNAc-(pentapeptide)GlcNAc (lipid intermediate II).</text>
</comment>
<dbReference type="AlphaFoldDB" id="E4L7H2"/>
<feature type="binding site" evidence="10">
    <location>
        <begin position="11"/>
        <end position="13"/>
    </location>
    <ligand>
        <name>UDP-N-acetyl-alpha-D-glucosamine</name>
        <dbReference type="ChEBI" id="CHEBI:57705"/>
    </ligand>
</feature>
<protein>
    <recommendedName>
        <fullName evidence="10">UDP-N-acetylglucosamine--N-acetylmuramyl-(pentapeptide) pyrophosphoryl-undecaprenol N-acetylglucosamine transferase</fullName>
        <ecNumber evidence="10">2.4.1.227</ecNumber>
    </recommendedName>
    <alternativeName>
        <fullName evidence="10">Undecaprenyl-PP-MurNAc-pentapeptide-UDPGlcNAc GlcNAc transferase</fullName>
    </alternativeName>
</protein>
<evidence type="ECO:0000259" key="12">
    <source>
        <dbReference type="Pfam" id="PF04101"/>
    </source>
</evidence>
<evidence type="ECO:0000259" key="11">
    <source>
        <dbReference type="Pfam" id="PF03033"/>
    </source>
</evidence>
<dbReference type="GO" id="GO:0071555">
    <property type="term" value="P:cell wall organization"/>
    <property type="evidence" value="ECO:0007669"/>
    <property type="project" value="UniProtKB-KW"/>
</dbReference>
<comment type="subcellular location">
    <subcellularLocation>
        <location evidence="10">Cell membrane</location>
        <topology evidence="10">Peripheral membrane protein</topology>
        <orientation evidence="10">Cytoplasmic side</orientation>
    </subcellularLocation>
</comment>
<dbReference type="GO" id="GO:0051301">
    <property type="term" value="P:cell division"/>
    <property type="evidence" value="ECO:0007669"/>
    <property type="project" value="UniProtKB-KW"/>
</dbReference>
<comment type="caution">
    <text evidence="13">The sequence shown here is derived from an EMBL/GenBank/DDBJ whole genome shotgun (WGS) entry which is preliminary data.</text>
</comment>
<evidence type="ECO:0000256" key="7">
    <source>
        <dbReference type="ARBA" id="ARBA00023136"/>
    </source>
</evidence>
<dbReference type="RefSeq" id="WP_007553853.1">
    <property type="nucleotide sequence ID" value="NZ_AENT01000004.1"/>
</dbReference>
<dbReference type="PANTHER" id="PTHR21015:SF22">
    <property type="entry name" value="GLYCOSYLTRANSFERASE"/>
    <property type="match status" value="1"/>
</dbReference>
<dbReference type="SUPFAM" id="SSF53756">
    <property type="entry name" value="UDP-Glycosyltransferase/glycogen phosphorylase"/>
    <property type="match status" value="1"/>
</dbReference>
<comment type="similarity">
    <text evidence="10">Belongs to the glycosyltransferase 28 family. MurG subfamily.</text>
</comment>
<organism evidence="13 14">
    <name type="scientific">Dialister micraerophilus UPII 345-E</name>
    <dbReference type="NCBI Taxonomy" id="910314"/>
    <lineage>
        <taxon>Bacteria</taxon>
        <taxon>Bacillati</taxon>
        <taxon>Bacillota</taxon>
        <taxon>Negativicutes</taxon>
        <taxon>Veillonellales</taxon>
        <taxon>Veillonellaceae</taxon>
        <taxon>Dialister</taxon>
    </lineage>
</organism>
<dbReference type="EMBL" id="AENT01000004">
    <property type="protein sequence ID" value="EFR43247.1"/>
    <property type="molecule type" value="Genomic_DNA"/>
</dbReference>
<keyword evidence="7 10" id="KW-0472">Membrane</keyword>
<dbReference type="GO" id="GO:0005975">
    <property type="term" value="P:carbohydrate metabolic process"/>
    <property type="evidence" value="ECO:0007669"/>
    <property type="project" value="InterPro"/>
</dbReference>
<evidence type="ECO:0000256" key="6">
    <source>
        <dbReference type="ARBA" id="ARBA00022984"/>
    </source>
</evidence>
<comment type="caution">
    <text evidence="10">Lacks conserved residue(s) required for the propagation of feature annotation.</text>
</comment>
<keyword evidence="2 10" id="KW-0132">Cell division</keyword>
<dbReference type="Pfam" id="PF03033">
    <property type="entry name" value="Glyco_transf_28"/>
    <property type="match status" value="1"/>
</dbReference>
<dbReference type="eggNOG" id="COG0707">
    <property type="taxonomic scope" value="Bacteria"/>
</dbReference>
<dbReference type="InterPro" id="IPR006009">
    <property type="entry name" value="GlcNAc_MurG"/>
</dbReference>
<evidence type="ECO:0000313" key="14">
    <source>
        <dbReference type="Proteomes" id="UP000004594"/>
    </source>
</evidence>
<gene>
    <name evidence="10 13" type="primary">murG</name>
    <name evidence="13" type="ORF">HMPREF9220_1203</name>
</gene>
<feature type="binding site" evidence="10">
    <location>
        <position position="196"/>
    </location>
    <ligand>
        <name>UDP-N-acetyl-alpha-D-glucosamine</name>
        <dbReference type="ChEBI" id="CHEBI:57705"/>
    </ligand>
</feature>
<reference evidence="13 14" key="1">
    <citation type="submission" date="2010-11" db="EMBL/GenBank/DDBJ databases">
        <authorList>
            <person name="Durkin A.S."/>
            <person name="Madupu R."/>
            <person name="Torralba M."/>
            <person name="Gillis M."/>
            <person name="Methe B."/>
            <person name="Sutton G."/>
            <person name="Nelson K.E."/>
        </authorList>
    </citation>
    <scope>NUCLEOTIDE SEQUENCE [LARGE SCALE GENOMIC DNA]</scope>
    <source>
        <strain evidence="13 14">UPII 345-E</strain>
    </source>
</reference>
<keyword evidence="5 10" id="KW-0133">Cell shape</keyword>
<dbReference type="GO" id="GO:0005886">
    <property type="term" value="C:plasma membrane"/>
    <property type="evidence" value="ECO:0007669"/>
    <property type="project" value="UniProtKB-SubCell"/>
</dbReference>
<dbReference type="InterPro" id="IPR004276">
    <property type="entry name" value="GlycoTrans_28_N"/>
</dbReference>
<evidence type="ECO:0000256" key="9">
    <source>
        <dbReference type="ARBA" id="ARBA00023316"/>
    </source>
</evidence>
<dbReference type="Proteomes" id="UP000004594">
    <property type="component" value="Unassembled WGS sequence"/>
</dbReference>
<feature type="binding site" evidence="10">
    <location>
        <position position="124"/>
    </location>
    <ligand>
        <name>UDP-N-acetyl-alpha-D-glucosamine</name>
        <dbReference type="ChEBI" id="CHEBI:57705"/>
    </ligand>
</feature>
<accession>E4L7H2</accession>
<comment type="catalytic activity">
    <reaction evidence="10">
        <text>di-trans,octa-cis-undecaprenyl diphospho-N-acetyl-alpha-D-muramoyl-L-alanyl-D-glutamyl-meso-2,6-diaminopimeloyl-D-alanyl-D-alanine + UDP-N-acetyl-alpha-D-glucosamine = di-trans,octa-cis-undecaprenyl diphospho-[N-acetyl-alpha-D-glucosaminyl-(1-&gt;4)]-N-acetyl-alpha-D-muramoyl-L-alanyl-D-glutamyl-meso-2,6-diaminopimeloyl-D-alanyl-D-alanine + UDP + H(+)</text>
        <dbReference type="Rhea" id="RHEA:31227"/>
        <dbReference type="ChEBI" id="CHEBI:15378"/>
        <dbReference type="ChEBI" id="CHEBI:57705"/>
        <dbReference type="ChEBI" id="CHEBI:58223"/>
        <dbReference type="ChEBI" id="CHEBI:61387"/>
        <dbReference type="ChEBI" id="CHEBI:61388"/>
        <dbReference type="EC" id="2.4.1.227"/>
    </reaction>
</comment>
<keyword evidence="1 10" id="KW-1003">Cell membrane</keyword>
<dbReference type="GO" id="GO:0051991">
    <property type="term" value="F:UDP-N-acetyl-D-glucosamine:N-acetylmuramoyl-L-alanyl-D-glutamyl-meso-2,6-diaminopimelyl-D-alanyl-D-alanine-diphosphoundecaprenol 4-beta-N-acetylglucosaminlytransferase activity"/>
    <property type="evidence" value="ECO:0007669"/>
    <property type="project" value="RHEA"/>
</dbReference>
<name>E4L7H2_9FIRM</name>
<keyword evidence="3 10" id="KW-0328">Glycosyltransferase</keyword>
<evidence type="ECO:0000313" key="13">
    <source>
        <dbReference type="EMBL" id="EFR43247.1"/>
    </source>
</evidence>
<dbReference type="Pfam" id="PF04101">
    <property type="entry name" value="Glyco_tran_28_C"/>
    <property type="match status" value="1"/>
</dbReference>
<evidence type="ECO:0000256" key="2">
    <source>
        <dbReference type="ARBA" id="ARBA00022618"/>
    </source>
</evidence>
<dbReference type="OrthoDB" id="9808936at2"/>
<feature type="binding site" evidence="10">
    <location>
        <position position="166"/>
    </location>
    <ligand>
        <name>UDP-N-acetyl-alpha-D-glucosamine</name>
        <dbReference type="ChEBI" id="CHEBI:57705"/>
    </ligand>
</feature>
<keyword evidence="4 10" id="KW-0808">Transferase</keyword>
<keyword evidence="9 10" id="KW-0961">Cell wall biogenesis/degradation</keyword>
<dbReference type="GO" id="GO:0009252">
    <property type="term" value="P:peptidoglycan biosynthetic process"/>
    <property type="evidence" value="ECO:0007669"/>
    <property type="project" value="UniProtKB-UniRule"/>
</dbReference>
<feature type="domain" description="Glycosyl transferase family 28 C-terminal" evidence="12">
    <location>
        <begin position="189"/>
        <end position="352"/>
    </location>
</feature>
<evidence type="ECO:0000256" key="5">
    <source>
        <dbReference type="ARBA" id="ARBA00022960"/>
    </source>
</evidence>
<keyword evidence="8 10" id="KW-0131">Cell cycle</keyword>